<proteinExistence type="predicted"/>
<dbReference type="Gene3D" id="3.40.50.12370">
    <property type="match status" value="1"/>
</dbReference>
<evidence type="ECO:0008006" key="3">
    <source>
        <dbReference type="Google" id="ProtNLM"/>
    </source>
</evidence>
<comment type="caution">
    <text evidence="1">The sequence shown here is derived from an EMBL/GenBank/DDBJ whole genome shotgun (WGS) entry which is preliminary data.</text>
</comment>
<evidence type="ECO:0000313" key="1">
    <source>
        <dbReference type="EMBL" id="MBT2990237.1"/>
    </source>
</evidence>
<gene>
    <name evidence="1" type="ORF">KME65_14885</name>
</gene>
<evidence type="ECO:0000313" key="2">
    <source>
        <dbReference type="Proteomes" id="UP000770889"/>
    </source>
</evidence>
<dbReference type="Proteomes" id="UP000770889">
    <property type="component" value="Unassembled WGS sequence"/>
</dbReference>
<dbReference type="AlphaFoldDB" id="A0A944MF42"/>
<name>A0A944MF42_9GAMM</name>
<accession>A0A944MF42</accession>
<sequence>MNIPGRRRITVVLIDKPQSRELLSLGATIASLLEAEIEGVFIEDDALFRLTGLPFLRELRWGSRNEARLDPARLTQEWRAIAKQTREVLEESAKNAGLSWSFRVWRGEYDSDLGQLATDSEMLLMGRLGSLSPRRFSTRVRPATAAPKPLKLGVIVDSGMAEQRLLETITELAQKPEIEIVLFLTPDEEGALTETLDDYLLQQDPKQLITLVHITDKEPLKLAKQLKASACDLLMISEQSSLLQGPTIKQILQHLPYPTVIVR</sequence>
<protein>
    <recommendedName>
        <fullName evidence="3">UspA domain-containing protein</fullName>
    </recommendedName>
</protein>
<dbReference type="SUPFAM" id="SSF52402">
    <property type="entry name" value="Adenine nucleotide alpha hydrolases-like"/>
    <property type="match status" value="1"/>
</dbReference>
<organism evidence="1 2">
    <name type="scientific">Candidatus Thiodiazotropha taylori</name>
    <dbReference type="NCBI Taxonomy" id="2792791"/>
    <lineage>
        <taxon>Bacteria</taxon>
        <taxon>Pseudomonadati</taxon>
        <taxon>Pseudomonadota</taxon>
        <taxon>Gammaproteobacteria</taxon>
        <taxon>Chromatiales</taxon>
        <taxon>Sedimenticolaceae</taxon>
        <taxon>Candidatus Thiodiazotropha</taxon>
    </lineage>
</organism>
<dbReference type="EMBL" id="JAHHGM010000015">
    <property type="protein sequence ID" value="MBT2990237.1"/>
    <property type="molecule type" value="Genomic_DNA"/>
</dbReference>
<reference evidence="1 2" key="1">
    <citation type="submission" date="2021-05" db="EMBL/GenBank/DDBJ databases">
        <title>Genetic and Functional Diversity in Clade A Lucinid endosymbionts from the Bahamas.</title>
        <authorList>
            <person name="Giani N.M."/>
            <person name="Engel A.S."/>
            <person name="Campbell B.J."/>
        </authorList>
    </citation>
    <scope>NUCLEOTIDE SEQUENCE [LARGE SCALE GENOMIC DNA]</scope>
    <source>
        <strain evidence="1">LUC16012Gg_MoonRockCtena</strain>
    </source>
</reference>